<evidence type="ECO:0000313" key="1">
    <source>
        <dbReference type="EMBL" id="GIX92825.1"/>
    </source>
</evidence>
<dbReference type="AlphaFoldDB" id="A0AAV4P9Z7"/>
<gene>
    <name evidence="1" type="ORF">CEXT_23501</name>
</gene>
<name>A0AAV4P9Z7_CAEEX</name>
<dbReference type="Proteomes" id="UP001054945">
    <property type="component" value="Unassembled WGS sequence"/>
</dbReference>
<comment type="caution">
    <text evidence="1">The sequence shown here is derived from an EMBL/GenBank/DDBJ whole genome shotgun (WGS) entry which is preliminary data.</text>
</comment>
<accession>A0AAV4P9Z7</accession>
<sequence>MSDEELTVTVVIVCDMSVPHWTAAGVKNKGQLPQLGTLTVISHGPFLPARKELTFINVLPLSSLELSSSYPQAVPSQNATTAPLSPNIGLFLAEETVKAIGINLENFYLPEERFDPGHFGILFLPHPPFNSRHAPPLSNGIKLTVVDSILFEQALAKQKRPLKQPSRYPPFRLPRRQSFVENAKGVAERVGEGAPKKWVVIAFSNCIENILACITMGALHLVSFLIPNGSATPPPSHHSLISCKA</sequence>
<protein>
    <submittedName>
        <fullName evidence="1">Uncharacterized protein</fullName>
    </submittedName>
</protein>
<reference evidence="1 2" key="1">
    <citation type="submission" date="2021-06" db="EMBL/GenBank/DDBJ databases">
        <title>Caerostris extrusa draft genome.</title>
        <authorList>
            <person name="Kono N."/>
            <person name="Arakawa K."/>
        </authorList>
    </citation>
    <scope>NUCLEOTIDE SEQUENCE [LARGE SCALE GENOMIC DNA]</scope>
</reference>
<proteinExistence type="predicted"/>
<dbReference type="EMBL" id="BPLR01021719">
    <property type="protein sequence ID" value="GIX92825.1"/>
    <property type="molecule type" value="Genomic_DNA"/>
</dbReference>
<evidence type="ECO:0000313" key="2">
    <source>
        <dbReference type="Proteomes" id="UP001054945"/>
    </source>
</evidence>
<organism evidence="1 2">
    <name type="scientific">Caerostris extrusa</name>
    <name type="common">Bark spider</name>
    <name type="synonym">Caerostris bankana</name>
    <dbReference type="NCBI Taxonomy" id="172846"/>
    <lineage>
        <taxon>Eukaryota</taxon>
        <taxon>Metazoa</taxon>
        <taxon>Ecdysozoa</taxon>
        <taxon>Arthropoda</taxon>
        <taxon>Chelicerata</taxon>
        <taxon>Arachnida</taxon>
        <taxon>Araneae</taxon>
        <taxon>Araneomorphae</taxon>
        <taxon>Entelegynae</taxon>
        <taxon>Araneoidea</taxon>
        <taxon>Araneidae</taxon>
        <taxon>Caerostris</taxon>
    </lineage>
</organism>
<keyword evidence="2" id="KW-1185">Reference proteome</keyword>